<organism evidence="1 2">
    <name type="scientific">Acaulospora colombiana</name>
    <dbReference type="NCBI Taxonomy" id="27376"/>
    <lineage>
        <taxon>Eukaryota</taxon>
        <taxon>Fungi</taxon>
        <taxon>Fungi incertae sedis</taxon>
        <taxon>Mucoromycota</taxon>
        <taxon>Glomeromycotina</taxon>
        <taxon>Glomeromycetes</taxon>
        <taxon>Diversisporales</taxon>
        <taxon>Acaulosporaceae</taxon>
        <taxon>Acaulospora</taxon>
    </lineage>
</organism>
<proteinExistence type="predicted"/>
<keyword evidence="2" id="KW-1185">Reference proteome</keyword>
<evidence type="ECO:0000313" key="2">
    <source>
        <dbReference type="Proteomes" id="UP000789525"/>
    </source>
</evidence>
<comment type="caution">
    <text evidence="1">The sequence shown here is derived from an EMBL/GenBank/DDBJ whole genome shotgun (WGS) entry which is preliminary data.</text>
</comment>
<name>A0ACA9M450_9GLOM</name>
<protein>
    <submittedName>
        <fullName evidence="1">3968_t:CDS:1</fullName>
    </submittedName>
</protein>
<gene>
    <name evidence="1" type="ORF">ACOLOM_LOCUS5493</name>
</gene>
<dbReference type="EMBL" id="CAJVPT010010231">
    <property type="protein sequence ID" value="CAG8568173.1"/>
    <property type="molecule type" value="Genomic_DNA"/>
</dbReference>
<reference evidence="1" key="1">
    <citation type="submission" date="2021-06" db="EMBL/GenBank/DDBJ databases">
        <authorList>
            <person name="Kallberg Y."/>
            <person name="Tangrot J."/>
            <person name="Rosling A."/>
        </authorList>
    </citation>
    <scope>NUCLEOTIDE SEQUENCE</scope>
    <source>
        <strain evidence="1">CL356</strain>
    </source>
</reference>
<dbReference type="Proteomes" id="UP000789525">
    <property type="component" value="Unassembled WGS sequence"/>
</dbReference>
<sequence>MPRRGYIEDDLDSSNESEGEPFTISNTLLAEEAELFENPTYHRKRRKITKEEAYLGIWAEDEEDIGTYEKKSDVQFVSSSSKPVSEKAKEEPLSEDTDKDSSDNLSEINDSRPGGQGLGFGSPKIDVEDESLGTGLGYGRNSESTILDEMLDMQFSSTKNKRKTWTNSRQSASSQETLKQSRSVDKNFGKFEQHTRGIGLKLMQKMGYKLGEGLGVDNKGIVNPIETKIRPSKMGLAYRGFGEKTEQSKNEGKNIVEKDHYEKVQKEKKNAWKKTTKPKKSKTEYKTVDEIMSETALDTPVQPMKIIDMTGPQARELSSASQITSHSILDDSSRFPELRHNLRLIVDMSKSDLEHFTRERRIQNERKKSLEQEIVRFSTLVEKETTSISRLGEIMAIIKDCNELLTVSLSSESPELRIFSDLFRKLQTEYLDDELTMTPYENMMYNVWLPKVRSAINNSWNARDFDSAIRLLEDWHSLLPVFIRENIINQLIMPKLTYEIDMWNPKTDTGMIHQWLHPWLPLLGERMDPLYVTVRQKFGLILQNWDPTDPRALAILKPWKNVLQPIDMQSLLAKSILPKLSELIRSRFQINPRKQELGLFNCVMKWQHMFASNVFNKLFESEFFPKWLDVLYTWLKNNPKYDEIRQWYMFWKSMFPPDMRTEQVIEAQFAKGLSLIEESISLGKESTSRLSHPSRQQSPTIEPSQSSSTKTTRTFDSEEITFFEIVEEFAQENNLLFLLTNKTHKLSGKPIYRMGGTPEGAGGVTMYLQDDVMFVKSGQDWLPMGFDEILDMCLT</sequence>
<accession>A0ACA9M450</accession>
<evidence type="ECO:0000313" key="1">
    <source>
        <dbReference type="EMBL" id="CAG8568173.1"/>
    </source>
</evidence>